<reference evidence="2" key="2">
    <citation type="submission" date="2021-04" db="EMBL/GenBank/DDBJ databases">
        <authorList>
            <person name="Podell S."/>
        </authorList>
    </citation>
    <scope>NUCLEOTIDE SEQUENCE</scope>
    <source>
        <strain evidence="2">Hildebrandi</strain>
    </source>
</reference>
<dbReference type="Proteomes" id="UP000693970">
    <property type="component" value="Unassembled WGS sequence"/>
</dbReference>
<name>A0A9K3Q6N7_9STRA</name>
<sequence length="375" mass="42126">MQQSSFAQSHPKRCDTLPCLGSVLRRKSTKTLIWGIVLLLLFCNQLSPKNFETQEEISSSRTLRHHLSVYLETTSGPEGLLVSSKTVPSFQLWIFLPEEDTISKTIFENGVYEAYETIFLQQVVANSSCESTALHRCWAVDIGANVGFHSLHMAALGMHTIAFEPSPDTSILLRQSVQQNGFDRQHSKNDQGRVHVIAAAAADKPGRGRLLRHPDSPGMTILQRIEGASPSTSPFPFGVENVVGNDIPLVQPTSVFQDLITADNDNLLLLKVDAEGYELHALRGIDLDRYPFQYVMFEFFPELLWKAGGTDPLELLLYIQSFGYTCGTKPLTLWEESSSRLMSTTEQVHAWYNQTIIPAYKKSTTFHLNLYCKRK</sequence>
<keyword evidence="3" id="KW-1185">Reference proteome</keyword>
<comment type="caution">
    <text evidence="2">The sequence shown here is derived from an EMBL/GenBank/DDBJ whole genome shotgun (WGS) entry which is preliminary data.</text>
</comment>
<dbReference type="NCBIfam" id="TIGR01444">
    <property type="entry name" value="fkbM_fam"/>
    <property type="match status" value="1"/>
</dbReference>
<protein>
    <submittedName>
        <fullName evidence="2">FkbM family methyltransferase</fullName>
    </submittedName>
</protein>
<dbReference type="GO" id="GO:0032259">
    <property type="term" value="P:methylation"/>
    <property type="evidence" value="ECO:0007669"/>
    <property type="project" value="UniProtKB-KW"/>
</dbReference>
<keyword evidence="2" id="KW-0489">Methyltransferase</keyword>
<dbReference type="OrthoDB" id="5835829at2759"/>
<evidence type="ECO:0000313" key="2">
    <source>
        <dbReference type="EMBL" id="KAG7372626.1"/>
    </source>
</evidence>
<dbReference type="GO" id="GO:0008168">
    <property type="term" value="F:methyltransferase activity"/>
    <property type="evidence" value="ECO:0007669"/>
    <property type="project" value="UniProtKB-KW"/>
</dbReference>
<dbReference type="EMBL" id="JAGRRH010000003">
    <property type="protein sequence ID" value="KAG7372626.1"/>
    <property type="molecule type" value="Genomic_DNA"/>
</dbReference>
<organism evidence="2 3">
    <name type="scientific">Nitzschia inconspicua</name>
    <dbReference type="NCBI Taxonomy" id="303405"/>
    <lineage>
        <taxon>Eukaryota</taxon>
        <taxon>Sar</taxon>
        <taxon>Stramenopiles</taxon>
        <taxon>Ochrophyta</taxon>
        <taxon>Bacillariophyta</taxon>
        <taxon>Bacillariophyceae</taxon>
        <taxon>Bacillariophycidae</taxon>
        <taxon>Bacillariales</taxon>
        <taxon>Bacillariaceae</taxon>
        <taxon>Nitzschia</taxon>
    </lineage>
</organism>
<dbReference type="PANTHER" id="PTHR34203">
    <property type="entry name" value="METHYLTRANSFERASE, FKBM FAMILY PROTEIN"/>
    <property type="match status" value="1"/>
</dbReference>
<keyword evidence="2" id="KW-0808">Transferase</keyword>
<dbReference type="PANTHER" id="PTHR34203:SF15">
    <property type="entry name" value="SLL1173 PROTEIN"/>
    <property type="match status" value="1"/>
</dbReference>
<gene>
    <name evidence="2" type="ORF">IV203_018769</name>
</gene>
<dbReference type="InterPro" id="IPR052514">
    <property type="entry name" value="SAM-dependent_MTase"/>
</dbReference>
<evidence type="ECO:0000313" key="3">
    <source>
        <dbReference type="Proteomes" id="UP000693970"/>
    </source>
</evidence>
<dbReference type="InterPro" id="IPR006342">
    <property type="entry name" value="FkbM_mtfrase"/>
</dbReference>
<accession>A0A9K3Q6N7</accession>
<dbReference type="Pfam" id="PF05050">
    <property type="entry name" value="Methyltransf_21"/>
    <property type="match status" value="1"/>
</dbReference>
<evidence type="ECO:0000259" key="1">
    <source>
        <dbReference type="Pfam" id="PF05050"/>
    </source>
</evidence>
<dbReference type="AlphaFoldDB" id="A0A9K3Q6N7"/>
<feature type="domain" description="Methyltransferase FkbM" evidence="1">
    <location>
        <begin position="141"/>
        <end position="325"/>
    </location>
</feature>
<proteinExistence type="predicted"/>
<reference evidence="2" key="1">
    <citation type="journal article" date="2021" name="Sci. Rep.">
        <title>Diploid genomic architecture of Nitzschia inconspicua, an elite biomass production diatom.</title>
        <authorList>
            <person name="Oliver A."/>
            <person name="Podell S."/>
            <person name="Pinowska A."/>
            <person name="Traller J.C."/>
            <person name="Smith S.R."/>
            <person name="McClure R."/>
            <person name="Beliaev A."/>
            <person name="Bohutskyi P."/>
            <person name="Hill E.A."/>
            <person name="Rabines A."/>
            <person name="Zheng H."/>
            <person name="Allen L.Z."/>
            <person name="Kuo A."/>
            <person name="Grigoriev I.V."/>
            <person name="Allen A.E."/>
            <person name="Hazlebeck D."/>
            <person name="Allen E.E."/>
        </authorList>
    </citation>
    <scope>NUCLEOTIDE SEQUENCE</scope>
    <source>
        <strain evidence="2">Hildebrandi</strain>
    </source>
</reference>